<name>A0A654BMT1_BACMY</name>
<reference evidence="1 2" key="1">
    <citation type="submission" date="2019-10" db="EMBL/GenBank/DDBJ databases">
        <authorList>
            <person name="Karimi E."/>
        </authorList>
    </citation>
    <scope>NUCLEOTIDE SEQUENCE [LARGE SCALE GENOMIC DNA]</scope>
    <source>
        <strain evidence="1">Bacillus sp. 71</strain>
    </source>
</reference>
<evidence type="ECO:0000313" key="1">
    <source>
        <dbReference type="EMBL" id="VXC81477.1"/>
    </source>
</evidence>
<accession>A0A654BMT1</accession>
<organism evidence="1 2">
    <name type="scientific">Bacillus mycoides</name>
    <dbReference type="NCBI Taxonomy" id="1405"/>
    <lineage>
        <taxon>Bacteria</taxon>
        <taxon>Bacillati</taxon>
        <taxon>Bacillota</taxon>
        <taxon>Bacilli</taxon>
        <taxon>Bacillales</taxon>
        <taxon>Bacillaceae</taxon>
        <taxon>Bacillus</taxon>
        <taxon>Bacillus cereus group</taxon>
    </lineage>
</organism>
<dbReference type="Proteomes" id="UP000437562">
    <property type="component" value="Unassembled WGS sequence"/>
</dbReference>
<protein>
    <submittedName>
        <fullName evidence="1">Uncharacterized protein</fullName>
    </submittedName>
</protein>
<dbReference type="EMBL" id="CABWMC010000032">
    <property type="protein sequence ID" value="VXC81477.1"/>
    <property type="molecule type" value="Genomic_DNA"/>
</dbReference>
<dbReference type="AlphaFoldDB" id="A0A654BMT1"/>
<gene>
    <name evidence="1" type="ORF">BACI71_70564</name>
</gene>
<evidence type="ECO:0000313" key="2">
    <source>
        <dbReference type="Proteomes" id="UP000437562"/>
    </source>
</evidence>
<proteinExistence type="predicted"/>
<sequence length="49" mass="5729">MDKRIDRNDPKSTLLLIYLCWLREEEGVYSYCEMSDGGNVICCVPEKEL</sequence>